<dbReference type="Gene3D" id="3.10.20.90">
    <property type="entry name" value="Phosphatidylinositol 3-kinase Catalytic Subunit, Chain A, domain 1"/>
    <property type="match status" value="1"/>
</dbReference>
<dbReference type="PROSITE" id="PS50053">
    <property type="entry name" value="UBIQUITIN_2"/>
    <property type="match status" value="1"/>
</dbReference>
<dbReference type="GO" id="GO:0005737">
    <property type="term" value="C:cytoplasm"/>
    <property type="evidence" value="ECO:0007669"/>
    <property type="project" value="UniProtKB-SubCell"/>
</dbReference>
<dbReference type="PROSITE" id="PS50175">
    <property type="entry name" value="ASP_PROT_RETROV"/>
    <property type="match status" value="1"/>
</dbReference>
<comment type="caution">
    <text evidence="14">The sequence shown here is derived from an EMBL/GenBank/DDBJ whole genome shotgun (WGS) entry which is preliminary data.</text>
</comment>
<evidence type="ECO:0000256" key="1">
    <source>
        <dbReference type="ARBA" id="ARBA00003231"/>
    </source>
</evidence>
<dbReference type="GO" id="GO:0006289">
    <property type="term" value="P:nucleotide-excision repair"/>
    <property type="evidence" value="ECO:0007669"/>
    <property type="project" value="InterPro"/>
</dbReference>
<comment type="subunit">
    <text evidence="4">Binds ubiquitin and polyubiquitinated proteins.</text>
</comment>
<evidence type="ECO:0000256" key="2">
    <source>
        <dbReference type="ARBA" id="ARBA00004496"/>
    </source>
</evidence>
<dbReference type="InterPro" id="IPR009060">
    <property type="entry name" value="UBA-like_sf"/>
</dbReference>
<dbReference type="SUPFAM" id="SSF54236">
    <property type="entry name" value="Ubiquitin-like"/>
    <property type="match status" value="1"/>
</dbReference>
<evidence type="ECO:0000313" key="14">
    <source>
        <dbReference type="EMBL" id="KAK4511050.1"/>
    </source>
</evidence>
<keyword evidence="9" id="KW-0378">Hydrolase</keyword>
<dbReference type="CDD" id="cd01796">
    <property type="entry name" value="Ubl_Ddi1_like"/>
    <property type="match status" value="1"/>
</dbReference>
<keyword evidence="7" id="KW-0645">Protease</keyword>
<dbReference type="AlphaFoldDB" id="A0AAN7DAU1"/>
<dbReference type="InterPro" id="IPR033882">
    <property type="entry name" value="DDI1_N"/>
</dbReference>
<evidence type="ECO:0000256" key="7">
    <source>
        <dbReference type="ARBA" id="ARBA00022670"/>
    </source>
</evidence>
<dbReference type="PROSITE" id="PS00141">
    <property type="entry name" value="ASP_PROTEASE"/>
    <property type="match status" value="1"/>
</dbReference>
<dbReference type="GO" id="GO:0043161">
    <property type="term" value="P:proteasome-mediated ubiquitin-dependent protein catabolic process"/>
    <property type="evidence" value="ECO:0007669"/>
    <property type="project" value="InterPro"/>
</dbReference>
<gene>
    <name evidence="14" type="ORF">ATC70_012260</name>
</gene>
<dbReference type="InterPro" id="IPR021109">
    <property type="entry name" value="Peptidase_aspartic_dom_sf"/>
</dbReference>
<evidence type="ECO:0000313" key="15">
    <source>
        <dbReference type="Proteomes" id="UP001304243"/>
    </source>
</evidence>
<dbReference type="InterPro" id="IPR001969">
    <property type="entry name" value="Aspartic_peptidase_AS"/>
</dbReference>
<dbReference type="InterPro" id="IPR019103">
    <property type="entry name" value="Peptidase_aspartic_DDI1-type"/>
</dbReference>
<comment type="function">
    <text evidence="1">Probable aspartic protease. May be involved in the regulation of exocytosis. Acts as a linker between the 19S proteasome and polyubiquitinated proteins via UBA domain interactions with ubiquitin for their subsequent degradation. Required for S-phase checkpoint control.</text>
</comment>
<feature type="domain" description="Peptidase A2" evidence="13">
    <location>
        <begin position="205"/>
        <end position="285"/>
    </location>
</feature>
<evidence type="ECO:0000256" key="10">
    <source>
        <dbReference type="SAM" id="MobiDB-lite"/>
    </source>
</evidence>
<name>A0AAN7DAU1_9FUNG</name>
<dbReference type="SMART" id="SM00165">
    <property type="entry name" value="UBA"/>
    <property type="match status" value="1"/>
</dbReference>
<dbReference type="Pfam" id="PF09668">
    <property type="entry name" value="Asp_protease"/>
    <property type="match status" value="1"/>
</dbReference>
<evidence type="ECO:0000256" key="3">
    <source>
        <dbReference type="ARBA" id="ARBA00009136"/>
    </source>
</evidence>
<dbReference type="Gene3D" id="2.40.70.10">
    <property type="entry name" value="Acid Proteases"/>
    <property type="match status" value="1"/>
</dbReference>
<organism evidence="14 15">
    <name type="scientific">Mucor velutinosus</name>
    <dbReference type="NCBI Taxonomy" id="708070"/>
    <lineage>
        <taxon>Eukaryota</taxon>
        <taxon>Fungi</taxon>
        <taxon>Fungi incertae sedis</taxon>
        <taxon>Mucoromycota</taxon>
        <taxon>Mucoromycotina</taxon>
        <taxon>Mucoromycetes</taxon>
        <taxon>Mucorales</taxon>
        <taxon>Mucorineae</taxon>
        <taxon>Mucoraceae</taxon>
        <taxon>Mucor</taxon>
    </lineage>
</organism>
<dbReference type="Pfam" id="PF00240">
    <property type="entry name" value="ubiquitin"/>
    <property type="match status" value="1"/>
</dbReference>
<dbReference type="PANTHER" id="PTHR12917">
    <property type="entry name" value="ASPARTYL PROTEASE DDI-RELATED"/>
    <property type="match status" value="1"/>
</dbReference>
<proteinExistence type="inferred from homology"/>
<feature type="region of interest" description="Disordered" evidence="10">
    <location>
        <begin position="324"/>
        <end position="357"/>
    </location>
</feature>
<accession>A0AAN7DAU1</accession>
<comment type="similarity">
    <text evidence="3">Belongs to the DDI1 family.</text>
</comment>
<evidence type="ECO:0000256" key="5">
    <source>
        <dbReference type="ARBA" id="ARBA00021491"/>
    </source>
</evidence>
<comment type="subcellular location">
    <subcellularLocation>
        <location evidence="2">Cytoplasm</location>
    </subcellularLocation>
</comment>
<dbReference type="InterPro" id="IPR015940">
    <property type="entry name" value="UBA"/>
</dbReference>
<dbReference type="InterPro" id="IPR000626">
    <property type="entry name" value="Ubiquitin-like_dom"/>
</dbReference>
<evidence type="ECO:0000256" key="9">
    <source>
        <dbReference type="ARBA" id="ARBA00022801"/>
    </source>
</evidence>
<protein>
    <recommendedName>
        <fullName evidence="5">DNA damage-inducible protein 1</fullName>
    </recommendedName>
</protein>
<dbReference type="EMBL" id="JASEJX010000030">
    <property type="protein sequence ID" value="KAK4511050.1"/>
    <property type="molecule type" value="Genomic_DNA"/>
</dbReference>
<dbReference type="GeneID" id="89955946"/>
<evidence type="ECO:0000256" key="6">
    <source>
        <dbReference type="ARBA" id="ARBA00022490"/>
    </source>
</evidence>
<keyword evidence="15" id="KW-1185">Reference proteome</keyword>
<dbReference type="InterPro" id="IPR001995">
    <property type="entry name" value="Peptidase_A2_cat"/>
</dbReference>
<dbReference type="SUPFAM" id="SSF46934">
    <property type="entry name" value="UBA-like"/>
    <property type="match status" value="1"/>
</dbReference>
<evidence type="ECO:0000259" key="13">
    <source>
        <dbReference type="PROSITE" id="PS50175"/>
    </source>
</evidence>
<dbReference type="PROSITE" id="PS50030">
    <property type="entry name" value="UBA"/>
    <property type="match status" value="1"/>
</dbReference>
<dbReference type="GO" id="GO:0004190">
    <property type="term" value="F:aspartic-type endopeptidase activity"/>
    <property type="evidence" value="ECO:0007669"/>
    <property type="project" value="UniProtKB-KW"/>
</dbReference>
<dbReference type="Proteomes" id="UP001304243">
    <property type="component" value="Unassembled WGS sequence"/>
</dbReference>
<dbReference type="GO" id="GO:0003684">
    <property type="term" value="F:damaged DNA binding"/>
    <property type="evidence" value="ECO:0007669"/>
    <property type="project" value="InterPro"/>
</dbReference>
<sequence>MLLTVTTDGEEMYNLDIDNQMAIEDLKALLEAESGVPPQSQHLFFSGKELNEAKKTLEEYGVGENEIIHMQQLAPQQQQQGQVSSSSGDTNFDLMRQHVLRDPRLLQQLESTNPELAHAARNDPARFSAMVQQIEQTRRSAEVQKSQLAALNDDPFDVEAQKRIEDAIRQENIAANLEAAMEYNPESFARVTRLYINVEINNKHLVALVDSGAQSTVISPETAESCGLMRLLDTRFSGVAKGVGTAKILGRIHSAQMRLSQNLFLTCSFIVVEGKGSELLFGLDMLKKHRACIDLRKNALTFDSCDIPFLAEHELPEKQRRMEIHGSDEDETAIERRTVVPQVSTPPPTSAASPAAAGSASAAAAATPTLNTASTSSSTYPEKDIKLLTDMGVSRQEALNALEMAGGNPEVAASLLF</sequence>
<reference evidence="14 15" key="1">
    <citation type="submission" date="2022-11" db="EMBL/GenBank/DDBJ databases">
        <title>Mucor velutinosus strain NIH1002 WGS.</title>
        <authorList>
            <person name="Subramanian P."/>
            <person name="Mullikin J.C."/>
            <person name="Segre J.A."/>
            <person name="Zelazny A.M."/>
        </authorList>
    </citation>
    <scope>NUCLEOTIDE SEQUENCE [LARGE SCALE GENOMIC DNA]</scope>
    <source>
        <strain evidence="14 15">NIH1002</strain>
    </source>
</reference>
<evidence type="ECO:0000256" key="8">
    <source>
        <dbReference type="ARBA" id="ARBA00022750"/>
    </source>
</evidence>
<dbReference type="RefSeq" id="XP_064677716.1">
    <property type="nucleotide sequence ID" value="XM_064831436.1"/>
</dbReference>
<feature type="domain" description="Ubiquitin-like" evidence="12">
    <location>
        <begin position="1"/>
        <end position="70"/>
    </location>
</feature>
<dbReference type="InterPro" id="IPR029071">
    <property type="entry name" value="Ubiquitin-like_domsf"/>
</dbReference>
<feature type="domain" description="UBA" evidence="11">
    <location>
        <begin position="379"/>
        <end position="417"/>
    </location>
</feature>
<evidence type="ECO:0000259" key="11">
    <source>
        <dbReference type="PROSITE" id="PS50030"/>
    </source>
</evidence>
<evidence type="ECO:0000256" key="4">
    <source>
        <dbReference type="ARBA" id="ARBA00011128"/>
    </source>
</evidence>
<dbReference type="SUPFAM" id="SSF50630">
    <property type="entry name" value="Acid proteases"/>
    <property type="match status" value="1"/>
</dbReference>
<dbReference type="SUPFAM" id="SSF101238">
    <property type="entry name" value="XPC-binding domain"/>
    <property type="match status" value="1"/>
</dbReference>
<keyword evidence="8" id="KW-0064">Aspartyl protease</keyword>
<evidence type="ECO:0000259" key="12">
    <source>
        <dbReference type="PROSITE" id="PS50053"/>
    </source>
</evidence>
<keyword evidence="6" id="KW-0963">Cytoplasm</keyword>
<dbReference type="InterPro" id="IPR036353">
    <property type="entry name" value="XPC-bd_sf"/>
</dbReference>
<feature type="compositionally biased region" description="Basic and acidic residues" evidence="10">
    <location>
        <begin position="324"/>
        <end position="338"/>
    </location>
</feature>
<dbReference type="SMART" id="SM00213">
    <property type="entry name" value="UBQ"/>
    <property type="match status" value="1"/>
</dbReference>
<dbReference type="CDD" id="cd05479">
    <property type="entry name" value="RP_DDI"/>
    <property type="match status" value="1"/>
</dbReference>
<dbReference type="Gene3D" id="1.10.8.10">
    <property type="entry name" value="DNA helicase RuvA subunit, C-terminal domain"/>
    <property type="match status" value="1"/>
</dbReference>
<dbReference type="PANTHER" id="PTHR12917:SF1">
    <property type="entry name" value="AT13091P"/>
    <property type="match status" value="1"/>
</dbReference>